<dbReference type="InterPro" id="IPR015897">
    <property type="entry name" value="CHK_kinase-like"/>
</dbReference>
<dbReference type="InterPro" id="IPR004119">
    <property type="entry name" value="EcKL"/>
</dbReference>
<reference evidence="2" key="1">
    <citation type="journal article" date="2021" name="Mol. Ecol. Resour.">
        <title>Phylogenomic analyses of the genus Drosophila reveals genomic signals of climate adaptation.</title>
        <authorList>
            <person name="Li F."/>
            <person name="Rane R.V."/>
            <person name="Luria V."/>
            <person name="Xiong Z."/>
            <person name="Chen J."/>
            <person name="Li Z."/>
            <person name="Catullo R.A."/>
            <person name="Griffin P.C."/>
            <person name="Schiffer M."/>
            <person name="Pearce S."/>
            <person name="Lee S.F."/>
            <person name="McElroy K."/>
            <person name="Stocker A."/>
            <person name="Shirriffs J."/>
            <person name="Cockerell F."/>
            <person name="Coppin C."/>
            <person name="Sgro C.M."/>
            <person name="Karger A."/>
            <person name="Cain J.W."/>
            <person name="Weber J.A."/>
            <person name="Santpere G."/>
            <person name="Kirschner M.W."/>
            <person name="Hoffmann A.A."/>
            <person name="Oakeshott J.G."/>
            <person name="Zhang G."/>
        </authorList>
    </citation>
    <scope>NUCLEOTIDE SEQUENCE</scope>
    <source>
        <strain evidence="2">BGI-SZ-2011g</strain>
    </source>
</reference>
<dbReference type="AlphaFoldDB" id="A0AAD4JTQ9"/>
<keyword evidence="3" id="KW-1185">Reference proteome</keyword>
<accession>A0AAD4JTQ9</accession>
<evidence type="ECO:0000313" key="2">
    <source>
        <dbReference type="EMBL" id="KAH8359444.1"/>
    </source>
</evidence>
<dbReference type="Pfam" id="PF02958">
    <property type="entry name" value="EcKL"/>
    <property type="match status" value="1"/>
</dbReference>
<feature type="domain" description="CHK kinase-like" evidence="1">
    <location>
        <begin position="136"/>
        <end position="323"/>
    </location>
</feature>
<dbReference type="Proteomes" id="UP001200034">
    <property type="component" value="Unassembled WGS sequence"/>
</dbReference>
<organism evidence="2 3">
    <name type="scientific">Drosophila rubida</name>
    <dbReference type="NCBI Taxonomy" id="30044"/>
    <lineage>
        <taxon>Eukaryota</taxon>
        <taxon>Metazoa</taxon>
        <taxon>Ecdysozoa</taxon>
        <taxon>Arthropoda</taxon>
        <taxon>Hexapoda</taxon>
        <taxon>Insecta</taxon>
        <taxon>Pterygota</taxon>
        <taxon>Neoptera</taxon>
        <taxon>Endopterygota</taxon>
        <taxon>Diptera</taxon>
        <taxon>Brachycera</taxon>
        <taxon>Muscomorpha</taxon>
        <taxon>Ephydroidea</taxon>
        <taxon>Drosophilidae</taxon>
        <taxon>Drosophila</taxon>
    </lineage>
</organism>
<dbReference type="PANTHER" id="PTHR11012:SF6">
    <property type="entry name" value="CHK DOMAIN OV1-RELATED"/>
    <property type="match status" value="1"/>
</dbReference>
<evidence type="ECO:0000313" key="3">
    <source>
        <dbReference type="Proteomes" id="UP001200034"/>
    </source>
</evidence>
<feature type="non-terminal residue" evidence="2">
    <location>
        <position position="396"/>
    </location>
</feature>
<dbReference type="SUPFAM" id="SSF56112">
    <property type="entry name" value="Protein kinase-like (PK-like)"/>
    <property type="match status" value="1"/>
</dbReference>
<dbReference type="SMART" id="SM00587">
    <property type="entry name" value="CHK"/>
    <property type="match status" value="1"/>
</dbReference>
<protein>
    <recommendedName>
        <fullName evidence="1">CHK kinase-like domain-containing protein</fullName>
    </recommendedName>
</protein>
<evidence type="ECO:0000259" key="1">
    <source>
        <dbReference type="SMART" id="SM00587"/>
    </source>
</evidence>
<dbReference type="EMBL" id="JAJJHW010003409">
    <property type="protein sequence ID" value="KAH8359444.1"/>
    <property type="molecule type" value="Genomic_DNA"/>
</dbReference>
<sequence>MSRPVFVSQMSGDAGGPPTWLDEHELQTIVEECNPKAKGIVSIATRSELYSQSALRVQINVKLAENSSQALNYLVKSNEQRTVISGTSKFPRPYNFELEKHMHNEVLPALVELYRNVGKHISFSPRNHSRKGSKLLFLEYLQIKGCRTVNQPKGLDQSAMEAILSKLAAYHAATASYLQLMPTHLKDQIRRDFRNETDARMAEHKSYLRRKFSESLRSHCLYEFEDKVKSYLKALPENIPTPDLKRSFNVITVGACWPNNIIGNFDAFGDIKDVVFIDFGSASYGSVAADLFQILLTAPAEKTERFDALLRHYHDELINNLQLLKFKGNLPTLTDLQLNLLQYGHKGFQVVMEILPIVLEDFESPDIEDPFKTPKYSEEIKILLPWMENRAYFEVE</sequence>
<name>A0AAD4JTQ9_9MUSC</name>
<gene>
    <name evidence="2" type="ORF">KR093_006777</name>
</gene>
<dbReference type="PANTHER" id="PTHR11012">
    <property type="entry name" value="PROTEIN KINASE-LIKE DOMAIN-CONTAINING"/>
    <property type="match status" value="1"/>
</dbReference>
<dbReference type="InterPro" id="IPR011009">
    <property type="entry name" value="Kinase-like_dom_sf"/>
</dbReference>
<dbReference type="Gene3D" id="3.90.1200.10">
    <property type="match status" value="1"/>
</dbReference>
<comment type="caution">
    <text evidence="2">The sequence shown here is derived from an EMBL/GenBank/DDBJ whole genome shotgun (WGS) entry which is preliminary data.</text>
</comment>
<proteinExistence type="predicted"/>